<dbReference type="GO" id="GO:0003723">
    <property type="term" value="F:RNA binding"/>
    <property type="evidence" value="ECO:0007669"/>
    <property type="project" value="TreeGrafter"/>
</dbReference>
<gene>
    <name evidence="1" type="ORF">D9611_003494</name>
</gene>
<dbReference type="GO" id="GO:0000973">
    <property type="term" value="P:post-transcriptional tethering of RNA polymerase II gene DNA at nuclear periphery"/>
    <property type="evidence" value="ECO:0007669"/>
    <property type="project" value="TreeGrafter"/>
</dbReference>
<dbReference type="AlphaFoldDB" id="A0A8H5EYT3"/>
<dbReference type="GO" id="GO:0006606">
    <property type="term" value="P:protein import into nucleus"/>
    <property type="evidence" value="ECO:0007669"/>
    <property type="project" value="TreeGrafter"/>
</dbReference>
<protein>
    <submittedName>
        <fullName evidence="1">Uncharacterized protein</fullName>
    </submittedName>
</protein>
<dbReference type="OrthoDB" id="3234974at2759"/>
<dbReference type="EMBL" id="JAACJK010000219">
    <property type="protein sequence ID" value="KAF5317262.1"/>
    <property type="molecule type" value="Genomic_DNA"/>
</dbReference>
<name>A0A8H5EYT3_9AGAR</name>
<comment type="caution">
    <text evidence="1">The sequence shown here is derived from an EMBL/GenBank/DDBJ whole genome shotgun (WGS) entry which is preliminary data.</text>
</comment>
<reference evidence="1 2" key="1">
    <citation type="journal article" date="2020" name="ISME J.">
        <title>Uncovering the hidden diversity of litter-decomposition mechanisms in mushroom-forming fungi.</title>
        <authorList>
            <person name="Floudas D."/>
            <person name="Bentzer J."/>
            <person name="Ahren D."/>
            <person name="Johansson T."/>
            <person name="Persson P."/>
            <person name="Tunlid A."/>
        </authorList>
    </citation>
    <scope>NUCLEOTIDE SEQUENCE [LARGE SCALE GENOMIC DNA]</scope>
    <source>
        <strain evidence="1 2">CBS 175.51</strain>
    </source>
</reference>
<accession>A0A8H5EYT3</accession>
<dbReference type="GO" id="GO:0017056">
    <property type="term" value="F:structural constituent of nuclear pore"/>
    <property type="evidence" value="ECO:0007669"/>
    <property type="project" value="TreeGrafter"/>
</dbReference>
<evidence type="ECO:0000313" key="2">
    <source>
        <dbReference type="Proteomes" id="UP000541558"/>
    </source>
</evidence>
<dbReference type="Gene3D" id="1.10.10.2360">
    <property type="match status" value="2"/>
</dbReference>
<dbReference type="GO" id="GO:0034398">
    <property type="term" value="P:telomere tethering at nuclear periphery"/>
    <property type="evidence" value="ECO:0007669"/>
    <property type="project" value="TreeGrafter"/>
</dbReference>
<organism evidence="1 2">
    <name type="scientific">Ephemerocybe angulata</name>
    <dbReference type="NCBI Taxonomy" id="980116"/>
    <lineage>
        <taxon>Eukaryota</taxon>
        <taxon>Fungi</taxon>
        <taxon>Dikarya</taxon>
        <taxon>Basidiomycota</taxon>
        <taxon>Agaricomycotina</taxon>
        <taxon>Agaricomycetes</taxon>
        <taxon>Agaricomycetidae</taxon>
        <taxon>Agaricales</taxon>
        <taxon>Agaricineae</taxon>
        <taxon>Psathyrellaceae</taxon>
        <taxon>Ephemerocybe</taxon>
    </lineage>
</organism>
<evidence type="ECO:0000313" key="1">
    <source>
        <dbReference type="EMBL" id="KAF5317262.1"/>
    </source>
</evidence>
<dbReference type="GO" id="GO:0006405">
    <property type="term" value="P:RNA export from nucleus"/>
    <property type="evidence" value="ECO:0007669"/>
    <property type="project" value="TreeGrafter"/>
</dbReference>
<dbReference type="PANTHER" id="PTHR23198:SF6">
    <property type="entry name" value="NUCLEAR PORE COMPLEX PROTEIN NUP98-NUP96"/>
    <property type="match status" value="1"/>
</dbReference>
<dbReference type="InterPro" id="IPR037665">
    <property type="entry name" value="Nucleoporin_S59-like"/>
</dbReference>
<sequence>MTTAEKFMNICALEAFKNKSFEEVRVEDYLKAYTTTGKAPPPVPQTPVGDLERAALGLPPIFQPIPASAVAGPSSSSTSSALLVLTGASGAKPAITNPAELPVGQELNPIKVDGETYQSISCMPQYAFFSFEELRYYAYRSGHKAPPPGVRLDPFMKSVVTPSTTSNATPSALDPPENLQNTASQPAFADHNFEELRVYYLLAGREVNSAEIRQYLGQPAVAPPTLPGSVSPLPTIGVTAPTPPAAPSLFGGLGTPSLATPIQPKSTPSFSFKF</sequence>
<keyword evidence="2" id="KW-1185">Reference proteome</keyword>
<dbReference type="GO" id="GO:0008139">
    <property type="term" value="F:nuclear localization sequence binding"/>
    <property type="evidence" value="ECO:0007669"/>
    <property type="project" value="TreeGrafter"/>
</dbReference>
<dbReference type="PANTHER" id="PTHR23198">
    <property type="entry name" value="NUCLEOPORIN"/>
    <property type="match status" value="1"/>
</dbReference>
<dbReference type="Proteomes" id="UP000541558">
    <property type="component" value="Unassembled WGS sequence"/>
</dbReference>
<dbReference type="GO" id="GO:0044614">
    <property type="term" value="C:nuclear pore cytoplasmic filaments"/>
    <property type="evidence" value="ECO:0007669"/>
    <property type="project" value="TreeGrafter"/>
</dbReference>
<proteinExistence type="predicted"/>